<dbReference type="RefSeq" id="WP_154635726.1">
    <property type="nucleotide sequence ID" value="NZ_CP095443.1"/>
</dbReference>
<dbReference type="EMBL" id="JAGSRH010000016">
    <property type="protein sequence ID" value="MER5077555.1"/>
    <property type="molecule type" value="Genomic_DNA"/>
</dbReference>
<gene>
    <name evidence="2" type="ORF">JRA39_003925</name>
    <name evidence="3" type="ORF">KDV35_11910</name>
</gene>
<evidence type="ECO:0000313" key="3">
    <source>
        <dbReference type="EMBL" id="MER5077555.1"/>
    </source>
</evidence>
<name>A0AAI9I387_PROST</name>
<keyword evidence="1" id="KW-0732">Signal</keyword>
<dbReference type="AlphaFoldDB" id="A0AAI9I387"/>
<evidence type="ECO:0000313" key="4">
    <source>
        <dbReference type="Proteomes" id="UP001495779"/>
    </source>
</evidence>
<dbReference type="Proteomes" id="UP001495779">
    <property type="component" value="Unassembled WGS sequence"/>
</dbReference>
<reference evidence="3 4" key="1">
    <citation type="submission" date="2021-04" db="EMBL/GenBank/DDBJ databases">
        <title>Determining the burden of carbapenem-resistant Enterobacterales from a tertiary public heath setting in Bangladesh: a clinical, epidemiological, and molecular study.</title>
        <authorList>
            <person name="Farzana R."/>
            <person name="Walsh T.R."/>
        </authorList>
    </citation>
    <scope>NUCLEOTIDE SEQUENCE [LARGE SCALE GENOMIC DNA]</scope>
    <source>
        <strain evidence="4">dmpro_s316</strain>
        <strain evidence="3">Dmpro_s316</strain>
    </source>
</reference>
<feature type="chain" id="PRO_5042500592" evidence="1">
    <location>
        <begin position="26"/>
        <end position="293"/>
    </location>
</feature>
<reference evidence="2" key="2">
    <citation type="submission" date="2024-02" db="EMBL/GenBank/DDBJ databases">
        <authorList>
            <consortium name="Clinical and Environmental Microbiology Branch: Whole genome sequencing antimicrobial resistance pathogens in the healthcare setting"/>
        </authorList>
    </citation>
    <scope>NUCLEOTIDE SEQUENCE</scope>
    <source>
        <strain evidence="2">2020GO-00142</strain>
    </source>
</reference>
<comment type="caution">
    <text evidence="2">The sequence shown here is derived from an EMBL/GenBank/DDBJ whole genome shotgun (WGS) entry which is preliminary data.</text>
</comment>
<sequence>MTKRKQYLIFILFISLLFINFSAIAASSWASPYQIVRVGNQVQLRFDWGIDLSGEANGTISCGSLQCFFGPIPRTGLGPSNMGTDCDQGGFCNGRAALINQSMILVPNNITYQEAYQRYVNAKGSRGTYQISEGNRFIWSSPATKWGSLCIGFASVPQNKVSVSVLAQNATCGVVTPANLSCSATVPNSLDFGIVKAGEPISSTAIGTGSVKCDTTANVRVSVLGNMPKLDGKTIQLFINNTPIINQTNTGGSTGAIVGRGQNVTLDFRANIDGVFYNAGHFTSSTAILFSYD</sequence>
<evidence type="ECO:0000256" key="1">
    <source>
        <dbReference type="SAM" id="SignalP"/>
    </source>
</evidence>
<protein>
    <submittedName>
        <fullName evidence="2">Uncharacterized protein</fullName>
    </submittedName>
</protein>
<feature type="signal peptide" evidence="1">
    <location>
        <begin position="1"/>
        <end position="25"/>
    </location>
</feature>
<organism evidence="2">
    <name type="scientific">Providencia stuartii</name>
    <dbReference type="NCBI Taxonomy" id="588"/>
    <lineage>
        <taxon>Bacteria</taxon>
        <taxon>Pseudomonadati</taxon>
        <taxon>Pseudomonadota</taxon>
        <taxon>Gammaproteobacteria</taxon>
        <taxon>Enterobacterales</taxon>
        <taxon>Morganellaceae</taxon>
        <taxon>Providencia</taxon>
    </lineage>
</organism>
<dbReference type="EMBL" id="AAZDVE040000048">
    <property type="protein sequence ID" value="EMP9434795.1"/>
    <property type="molecule type" value="Genomic_DNA"/>
</dbReference>
<evidence type="ECO:0000313" key="2">
    <source>
        <dbReference type="EMBL" id="EMP9434795.1"/>
    </source>
</evidence>
<accession>A0AAI9I387</accession>
<proteinExistence type="predicted"/>